<comment type="subcellular location">
    <subcellularLocation>
        <location evidence="1">Nucleus</location>
    </subcellularLocation>
</comment>
<dbReference type="InterPro" id="IPR013882">
    <property type="entry name" value="Ctp1_C"/>
</dbReference>
<dbReference type="AlphaFoldDB" id="A0AAD7FNE6"/>
<dbReference type="Proteomes" id="UP001221142">
    <property type="component" value="Unassembled WGS sequence"/>
</dbReference>
<reference evidence="6" key="1">
    <citation type="submission" date="2023-03" db="EMBL/GenBank/DDBJ databases">
        <title>Massive genome expansion in bonnet fungi (Mycena s.s.) driven by repeated elements and novel gene families across ecological guilds.</title>
        <authorList>
            <consortium name="Lawrence Berkeley National Laboratory"/>
            <person name="Harder C.B."/>
            <person name="Miyauchi S."/>
            <person name="Viragh M."/>
            <person name="Kuo A."/>
            <person name="Thoen E."/>
            <person name="Andreopoulos B."/>
            <person name="Lu D."/>
            <person name="Skrede I."/>
            <person name="Drula E."/>
            <person name="Henrissat B."/>
            <person name="Morin E."/>
            <person name="Kohler A."/>
            <person name="Barry K."/>
            <person name="LaButti K."/>
            <person name="Morin E."/>
            <person name="Salamov A."/>
            <person name="Lipzen A."/>
            <person name="Mereny Z."/>
            <person name="Hegedus B."/>
            <person name="Baldrian P."/>
            <person name="Stursova M."/>
            <person name="Weitz H."/>
            <person name="Taylor A."/>
            <person name="Grigoriev I.V."/>
            <person name="Nagy L.G."/>
            <person name="Martin F."/>
            <person name="Kauserud H."/>
        </authorList>
    </citation>
    <scope>NUCLEOTIDE SEQUENCE</scope>
    <source>
        <strain evidence="6">9284</strain>
    </source>
</reference>
<dbReference type="PANTHER" id="PTHR15107">
    <property type="entry name" value="RETINOBLASTOMA BINDING PROTEIN 8"/>
    <property type="match status" value="1"/>
</dbReference>
<evidence type="ECO:0000256" key="1">
    <source>
        <dbReference type="ARBA" id="ARBA00004123"/>
    </source>
</evidence>
<evidence type="ECO:0000313" key="7">
    <source>
        <dbReference type="Proteomes" id="UP001221142"/>
    </source>
</evidence>
<organism evidence="6 7">
    <name type="scientific">Roridomyces roridus</name>
    <dbReference type="NCBI Taxonomy" id="1738132"/>
    <lineage>
        <taxon>Eukaryota</taxon>
        <taxon>Fungi</taxon>
        <taxon>Dikarya</taxon>
        <taxon>Basidiomycota</taxon>
        <taxon>Agaricomycotina</taxon>
        <taxon>Agaricomycetes</taxon>
        <taxon>Agaricomycetidae</taxon>
        <taxon>Agaricales</taxon>
        <taxon>Marasmiineae</taxon>
        <taxon>Mycenaceae</taxon>
        <taxon>Roridomyces</taxon>
    </lineage>
</organism>
<accession>A0AAD7FNE6</accession>
<dbReference type="GO" id="GO:0004519">
    <property type="term" value="F:endonuclease activity"/>
    <property type="evidence" value="ECO:0007669"/>
    <property type="project" value="UniProtKB-KW"/>
</dbReference>
<dbReference type="GO" id="GO:0005634">
    <property type="term" value="C:nucleus"/>
    <property type="evidence" value="ECO:0007669"/>
    <property type="project" value="UniProtKB-SubCell"/>
</dbReference>
<keyword evidence="6" id="KW-0255">Endonuclease</keyword>
<keyword evidence="3" id="KW-0539">Nucleus</keyword>
<protein>
    <submittedName>
        <fullName evidence="6">DNA repair protein endonuclease SAE2/CtIP C-terminus-domain-containing protein</fullName>
    </submittedName>
</protein>
<evidence type="ECO:0000256" key="3">
    <source>
        <dbReference type="ARBA" id="ARBA00023242"/>
    </source>
</evidence>
<feature type="domain" description="DNA endonuclease activator Ctp1 C-terminal" evidence="5">
    <location>
        <begin position="391"/>
        <end position="500"/>
    </location>
</feature>
<comment type="caution">
    <text evidence="6">The sequence shown here is derived from an EMBL/GenBank/DDBJ whole genome shotgun (WGS) entry which is preliminary data.</text>
</comment>
<feature type="region of interest" description="Disordered" evidence="4">
    <location>
        <begin position="189"/>
        <end position="352"/>
    </location>
</feature>
<proteinExistence type="predicted"/>
<sequence length="534" mass="59905">MPPRVEYPPMSEQLEKVNADLATERRKSHGLENELFAAQEDALKNSGKLTADLAVERRKSHAQASELFASKEEVEVLTVQLNRSTAKCFAQASELLAAKEEVEALKVQLSRSTMQSLAQDLVHLQKQSDAREEKWQRAQEEFKARYAGWQAFKRYLAKEEAQFSRDKKNLPETEHKELRRAFVERRQQKLKELIPDDDDEPVEDTKSSPTIVAPSPKVISTPSLMHANVPPVPAENSETEDDSQDVSPNLVPRPSTTTKPLDLGRPNPRKQRYSDGFSSSRPDTADDERPRKMRRFSSPVRAPLTTIPTSASGAAHPSRAAGSRGQENRVGTRPNGENTPPARPSSTGKQLTDYSAYKGRGRYGSAHAAGDRTINASYAINPAHNGGVNYQYDAVVRGREDRRRMEGGDCECCRDYYEAIGPLPSRLQPPLWRSPPTSPQKSGSSRNNNCRRHDHAEGDGDTREANISSHKQAISRHRHNWARAQTPPSYWSIGFPSTQEAERINEQAETMHQQKIRAIEAEAEHGGRYYKTSR</sequence>
<dbReference type="Pfam" id="PF08573">
    <property type="entry name" value="SAE2"/>
    <property type="match status" value="1"/>
</dbReference>
<gene>
    <name evidence="6" type="ORF">FB45DRAFT_915480</name>
</gene>
<keyword evidence="6" id="KW-0378">Hydrolase</keyword>
<dbReference type="InterPro" id="IPR033316">
    <property type="entry name" value="RBBP8-like"/>
</dbReference>
<feature type="compositionally biased region" description="Basic and acidic residues" evidence="4">
    <location>
        <begin position="454"/>
        <end position="464"/>
    </location>
</feature>
<name>A0AAD7FNE6_9AGAR</name>
<evidence type="ECO:0000256" key="4">
    <source>
        <dbReference type="SAM" id="MobiDB-lite"/>
    </source>
</evidence>
<evidence type="ECO:0000313" key="6">
    <source>
        <dbReference type="EMBL" id="KAJ7630433.1"/>
    </source>
</evidence>
<keyword evidence="6" id="KW-0540">Nuclease</keyword>
<dbReference type="GO" id="GO:0003684">
    <property type="term" value="F:damaged DNA binding"/>
    <property type="evidence" value="ECO:0007669"/>
    <property type="project" value="TreeGrafter"/>
</dbReference>
<keyword evidence="2" id="KW-0227">DNA damage</keyword>
<feature type="region of interest" description="Disordered" evidence="4">
    <location>
        <begin position="424"/>
        <end position="482"/>
    </location>
</feature>
<evidence type="ECO:0000259" key="5">
    <source>
        <dbReference type="Pfam" id="PF08573"/>
    </source>
</evidence>
<keyword evidence="7" id="KW-1185">Reference proteome</keyword>
<dbReference type="GO" id="GO:0010792">
    <property type="term" value="P:DNA double-strand break processing involved in repair via single-strand annealing"/>
    <property type="evidence" value="ECO:0007669"/>
    <property type="project" value="TreeGrafter"/>
</dbReference>
<feature type="compositionally biased region" description="Polar residues" evidence="4">
    <location>
        <begin position="439"/>
        <end position="448"/>
    </location>
</feature>
<dbReference type="EMBL" id="JARKIF010000009">
    <property type="protein sequence ID" value="KAJ7630433.1"/>
    <property type="molecule type" value="Genomic_DNA"/>
</dbReference>
<evidence type="ECO:0000256" key="2">
    <source>
        <dbReference type="ARBA" id="ARBA00022763"/>
    </source>
</evidence>
<dbReference type="PANTHER" id="PTHR15107:SF0">
    <property type="entry name" value="DNA ENDONUCLEASE ACTIVATOR CTP1 C-TERMINAL DOMAIN-CONTAINING PROTEIN"/>
    <property type="match status" value="1"/>
</dbReference>